<evidence type="ECO:0000256" key="3">
    <source>
        <dbReference type="ARBA" id="ARBA00023054"/>
    </source>
</evidence>
<keyword evidence="4" id="KW-0539">Nucleus</keyword>
<dbReference type="InterPro" id="IPR016903">
    <property type="entry name" value="Nucleolar_cplx-assoc_3"/>
</dbReference>
<dbReference type="GO" id="GO:0006270">
    <property type="term" value="P:DNA replication initiation"/>
    <property type="evidence" value="ECO:0007669"/>
    <property type="project" value="TreeGrafter"/>
</dbReference>
<dbReference type="EMBL" id="CABIJS010000444">
    <property type="protein sequence ID" value="VUZ51618.1"/>
    <property type="molecule type" value="Genomic_DNA"/>
</dbReference>
<proteinExistence type="inferred from homology"/>
<reference evidence="9 10" key="1">
    <citation type="submission" date="2019-07" db="EMBL/GenBank/DDBJ databases">
        <authorList>
            <person name="Jastrzebski P J."/>
            <person name="Paukszto L."/>
            <person name="Jastrzebski P J."/>
        </authorList>
    </citation>
    <scope>NUCLEOTIDE SEQUENCE [LARGE SCALE GENOMIC DNA]</scope>
    <source>
        <strain evidence="9 10">WMS-il1</strain>
    </source>
</reference>
<evidence type="ECO:0000313" key="9">
    <source>
        <dbReference type="EMBL" id="VUZ51618.1"/>
    </source>
</evidence>
<feature type="domain" description="CCAAT-binding factor" evidence="7">
    <location>
        <begin position="363"/>
        <end position="582"/>
    </location>
</feature>
<evidence type="ECO:0000259" key="7">
    <source>
        <dbReference type="Pfam" id="PF03914"/>
    </source>
</evidence>
<dbReference type="AlphaFoldDB" id="A0A564YY91"/>
<evidence type="ECO:0000313" key="10">
    <source>
        <dbReference type="Proteomes" id="UP000321570"/>
    </source>
</evidence>
<dbReference type="GO" id="GO:0005730">
    <property type="term" value="C:nucleolus"/>
    <property type="evidence" value="ECO:0007669"/>
    <property type="project" value="UniProtKB-SubCell"/>
</dbReference>
<dbReference type="InterPro" id="IPR005612">
    <property type="entry name" value="CCAAT-binding_factor"/>
</dbReference>
<comment type="subcellular location">
    <subcellularLocation>
        <location evidence="1">Nucleus</location>
        <location evidence="1">Nucleolus</location>
    </subcellularLocation>
</comment>
<dbReference type="PANTHER" id="PTHR14428:SF5">
    <property type="entry name" value="NUCLEOLAR COMPLEX PROTEIN 3 HOMOLOG"/>
    <property type="match status" value="1"/>
</dbReference>
<dbReference type="Proteomes" id="UP000321570">
    <property type="component" value="Unassembled WGS sequence"/>
</dbReference>
<evidence type="ECO:0000256" key="2">
    <source>
        <dbReference type="ARBA" id="ARBA00007797"/>
    </source>
</evidence>
<keyword evidence="10" id="KW-1185">Reference proteome</keyword>
<evidence type="ECO:0000256" key="4">
    <source>
        <dbReference type="ARBA" id="ARBA00023242"/>
    </source>
</evidence>
<evidence type="ECO:0000256" key="6">
    <source>
        <dbReference type="ARBA" id="ARBA00032937"/>
    </source>
</evidence>
<organism evidence="9 10">
    <name type="scientific">Hymenolepis diminuta</name>
    <name type="common">Rat tapeworm</name>
    <dbReference type="NCBI Taxonomy" id="6216"/>
    <lineage>
        <taxon>Eukaryota</taxon>
        <taxon>Metazoa</taxon>
        <taxon>Spiralia</taxon>
        <taxon>Lophotrochozoa</taxon>
        <taxon>Platyhelminthes</taxon>
        <taxon>Cestoda</taxon>
        <taxon>Eucestoda</taxon>
        <taxon>Cyclophyllidea</taxon>
        <taxon>Hymenolepididae</taxon>
        <taxon>Hymenolepis</taxon>
    </lineage>
</organism>
<evidence type="ECO:0000256" key="1">
    <source>
        <dbReference type="ARBA" id="ARBA00004604"/>
    </source>
</evidence>
<gene>
    <name evidence="9" type="ORF">WMSIL1_LOCUS10178</name>
</gene>
<name>A0A564YY91_HYMDI</name>
<dbReference type="InterPro" id="IPR011501">
    <property type="entry name" value="Noc3_N"/>
</dbReference>
<dbReference type="SUPFAM" id="SSF48371">
    <property type="entry name" value="ARM repeat"/>
    <property type="match status" value="1"/>
</dbReference>
<sequence length="686" mass="77774">EGHGEVIPSSAVEKLLNKRKYIQECKLKIAHFSSTLMQDPNENIGRLRDLIRLSHDPLFMKTASLRQLLVVSLCVIFKDILPTYRIRLPTEEELHQRVKKETKRLWRYEEILLRHYEIYTVLLRTILKNIAKKQMSKKLRLVYDQDWTKSEFVSALKCACMLFENNPLFNYAKYLLNAFVPFLQRSNSSKVRLIIFNCLRSIYASDVTGEATLMVCQAVHRVARNAKYRIRPDLARVIAGISIKEVFNPDNASQNSKKDRKLVSRKERKKDKLLAKFEKDQAETKASKSHEERLKMNTEILKEILFVYFTILKTTQDSDLLSAVLAGLSTYAHVINVEYVENLLQLMSSFVENPKTSLEDGLHAVHTALTILNSSTAASVLRIDPTRFSNHLYALLGRMGGVTMCLNIPTNAESNRPYSKLLHYSWARTPAALAAQTLTQREKLLKSSGEADDKGQSQATSIRLMSTTNIERFVDVILSCLDMLLISHRREVSITRVLAFVKRLSSLSLVVSNTACLASMLISLWKFLSLFPKCEVLFDSETEIGGVYDPEALDPEVARPASASLWELQFLRNHESPLIRKIVSVILKWARQAAKDGTGRATNEVLTAPDHTIESLSSIHPAERRMVFAHAEASCLSDSVRSRAPISQRTKPLSPWIRELMDQFGVAAPGSHPDQDVFEGGPMEED</sequence>
<evidence type="ECO:0000256" key="5">
    <source>
        <dbReference type="ARBA" id="ARBA00032701"/>
    </source>
</evidence>
<feature type="domain" description="Nucleolar complex-associated protein 3 N-terminal" evidence="8">
    <location>
        <begin position="26"/>
        <end position="119"/>
    </location>
</feature>
<dbReference type="InterPro" id="IPR016024">
    <property type="entry name" value="ARM-type_fold"/>
</dbReference>
<feature type="non-terminal residue" evidence="9">
    <location>
        <position position="1"/>
    </location>
</feature>
<protein>
    <recommendedName>
        <fullName evidence="6">NOC3-like protein</fullName>
    </recommendedName>
    <alternativeName>
        <fullName evidence="5">Nucleolar complex-associated protein 3-like protein</fullName>
    </alternativeName>
</protein>
<dbReference type="Pfam" id="PF07540">
    <property type="entry name" value="NOC3p"/>
    <property type="match status" value="1"/>
</dbReference>
<dbReference type="PANTHER" id="PTHR14428">
    <property type="entry name" value="NUCLEOLAR COMPLEX PROTEIN 3"/>
    <property type="match status" value="1"/>
</dbReference>
<accession>A0A564YY91</accession>
<keyword evidence="3" id="KW-0175">Coiled coil</keyword>
<dbReference type="GO" id="GO:0003682">
    <property type="term" value="F:chromatin binding"/>
    <property type="evidence" value="ECO:0007669"/>
    <property type="project" value="TreeGrafter"/>
</dbReference>
<evidence type="ECO:0000259" key="8">
    <source>
        <dbReference type="Pfam" id="PF07540"/>
    </source>
</evidence>
<comment type="similarity">
    <text evidence="2">Belongs to the CBF/MAK21 family.</text>
</comment>
<dbReference type="Pfam" id="PF03914">
    <property type="entry name" value="CBF"/>
    <property type="match status" value="1"/>
</dbReference>